<dbReference type="GO" id="GO:0000155">
    <property type="term" value="F:phosphorelay sensor kinase activity"/>
    <property type="evidence" value="ECO:0007669"/>
    <property type="project" value="InterPro"/>
</dbReference>
<dbReference type="Gene3D" id="1.10.287.130">
    <property type="match status" value="1"/>
</dbReference>
<comment type="subcellular location">
    <subcellularLocation>
        <location evidence="2">Cell membrane</location>
    </subcellularLocation>
</comment>
<evidence type="ECO:0000313" key="13">
    <source>
        <dbReference type="EMBL" id="KAB2344081.1"/>
    </source>
</evidence>
<keyword evidence="14" id="KW-1185">Reference proteome</keyword>
<evidence type="ECO:0000256" key="1">
    <source>
        <dbReference type="ARBA" id="ARBA00000085"/>
    </source>
</evidence>
<dbReference type="PROSITE" id="PS50109">
    <property type="entry name" value="HIS_KIN"/>
    <property type="match status" value="1"/>
</dbReference>
<dbReference type="InterPro" id="IPR050428">
    <property type="entry name" value="TCS_sensor_his_kinase"/>
</dbReference>
<dbReference type="PANTHER" id="PTHR45436:SF5">
    <property type="entry name" value="SENSOR HISTIDINE KINASE TRCS"/>
    <property type="match status" value="1"/>
</dbReference>
<evidence type="ECO:0000313" key="14">
    <source>
        <dbReference type="Proteomes" id="UP000468735"/>
    </source>
</evidence>
<sequence length="445" mass="47691">MRLLPRSIRGRDTVISAVVAVLVLSALAAAADVLLRNMLTQGALEDAQFVARQASAAVREGTLGNPIQEDANGAALVQLVSPEGRVLKASVKAAGQPPLADLRPRPESRVQAVTTCLDDECYAVWAIRVTTAPDSPTVYGAGRLPWVMTSGLLELLLALTVLALAALVAWTTWQVVGRTLRPVEEIRLQLAEISGSDLARRVPEPPGADEIAHLARTANETLDRLEKSVTRQRQFASDAAHELRTPITGLRVNLEDLAMYPDDTDIPAATQAALRATDRLESIVADLLLLARIGTGAAVQEEIDLAELVRAEVATRTGSADVRTRLTPGLTVTGVRLQLARLLGNLLDNAERHTKQTIDVEVGRDNEDFGLASLIVADDGPGIPREDRERVFDRFTRLDPARSRGSGGAGLGLAIARDIALAHGGSLRIEDSQQGARFVLRLPLL</sequence>
<dbReference type="SMART" id="SM00388">
    <property type="entry name" value="HisKA"/>
    <property type="match status" value="1"/>
</dbReference>
<keyword evidence="4" id="KW-0597">Phosphoprotein</keyword>
<evidence type="ECO:0000256" key="10">
    <source>
        <dbReference type="ARBA" id="ARBA00023136"/>
    </source>
</evidence>
<keyword evidence="5" id="KW-0808">Transferase</keyword>
<dbReference type="RefSeq" id="WP_151565709.1">
    <property type="nucleotide sequence ID" value="NZ_WBMT01000017.1"/>
</dbReference>
<dbReference type="InterPro" id="IPR036890">
    <property type="entry name" value="HATPase_C_sf"/>
</dbReference>
<evidence type="ECO:0000256" key="8">
    <source>
        <dbReference type="ARBA" id="ARBA00022989"/>
    </source>
</evidence>
<dbReference type="InterPro" id="IPR004358">
    <property type="entry name" value="Sig_transdc_His_kin-like_C"/>
</dbReference>
<dbReference type="Gene3D" id="6.10.340.10">
    <property type="match status" value="1"/>
</dbReference>
<evidence type="ECO:0000256" key="2">
    <source>
        <dbReference type="ARBA" id="ARBA00004236"/>
    </source>
</evidence>
<dbReference type="Gene3D" id="3.30.565.10">
    <property type="entry name" value="Histidine kinase-like ATPase, C-terminal domain"/>
    <property type="match status" value="1"/>
</dbReference>
<dbReference type="GO" id="GO:0005886">
    <property type="term" value="C:plasma membrane"/>
    <property type="evidence" value="ECO:0007669"/>
    <property type="project" value="UniProtKB-SubCell"/>
</dbReference>
<dbReference type="Proteomes" id="UP000468735">
    <property type="component" value="Unassembled WGS sequence"/>
</dbReference>
<accession>A0A6H9YE85</accession>
<evidence type="ECO:0000256" key="4">
    <source>
        <dbReference type="ARBA" id="ARBA00022553"/>
    </source>
</evidence>
<proteinExistence type="predicted"/>
<dbReference type="Pfam" id="PF00512">
    <property type="entry name" value="HisKA"/>
    <property type="match status" value="1"/>
</dbReference>
<dbReference type="CDD" id="cd06225">
    <property type="entry name" value="HAMP"/>
    <property type="match status" value="1"/>
</dbReference>
<feature type="domain" description="HAMP" evidence="12">
    <location>
        <begin position="177"/>
        <end position="230"/>
    </location>
</feature>
<evidence type="ECO:0000256" key="5">
    <source>
        <dbReference type="ARBA" id="ARBA00022679"/>
    </source>
</evidence>
<evidence type="ECO:0000256" key="7">
    <source>
        <dbReference type="ARBA" id="ARBA00022777"/>
    </source>
</evidence>
<comment type="caution">
    <text evidence="13">The sequence shown here is derived from an EMBL/GenBank/DDBJ whole genome shotgun (WGS) entry which is preliminary data.</text>
</comment>
<dbReference type="SUPFAM" id="SSF55874">
    <property type="entry name" value="ATPase domain of HSP90 chaperone/DNA topoisomerase II/histidine kinase"/>
    <property type="match status" value="1"/>
</dbReference>
<dbReference type="InterPro" id="IPR003660">
    <property type="entry name" value="HAMP_dom"/>
</dbReference>
<reference evidence="13 14" key="1">
    <citation type="submission" date="2019-09" db="EMBL/GenBank/DDBJ databases">
        <title>Actinomadura physcomitrii sp. nov., a novel actinomycete isolated from moss [Physcomitrium sphaericum (Ludw) Fuernr].</title>
        <authorList>
            <person name="Zhuang X."/>
            <person name="Liu C."/>
        </authorList>
    </citation>
    <scope>NUCLEOTIDE SEQUENCE [LARGE SCALE GENOMIC DNA]</scope>
    <source>
        <strain evidence="13 14">HMC1</strain>
    </source>
</reference>
<keyword evidence="10" id="KW-0472">Membrane</keyword>
<dbReference type="AlphaFoldDB" id="A0A6H9YE85"/>
<dbReference type="SUPFAM" id="SSF47384">
    <property type="entry name" value="Homodimeric domain of signal transducing histidine kinase"/>
    <property type="match status" value="1"/>
</dbReference>
<dbReference type="Pfam" id="PF02518">
    <property type="entry name" value="HATPase_c"/>
    <property type="match status" value="1"/>
</dbReference>
<comment type="catalytic activity">
    <reaction evidence="1">
        <text>ATP + protein L-histidine = ADP + protein N-phospho-L-histidine.</text>
        <dbReference type="EC" id="2.7.13.3"/>
    </reaction>
</comment>
<dbReference type="EMBL" id="WBMT01000017">
    <property type="protein sequence ID" value="KAB2344081.1"/>
    <property type="molecule type" value="Genomic_DNA"/>
</dbReference>
<dbReference type="SUPFAM" id="SSF158472">
    <property type="entry name" value="HAMP domain-like"/>
    <property type="match status" value="1"/>
</dbReference>
<evidence type="ECO:0000259" key="11">
    <source>
        <dbReference type="PROSITE" id="PS50109"/>
    </source>
</evidence>
<feature type="domain" description="Histidine kinase" evidence="11">
    <location>
        <begin position="238"/>
        <end position="445"/>
    </location>
</feature>
<dbReference type="OrthoDB" id="9786919at2"/>
<dbReference type="CDD" id="cd00082">
    <property type="entry name" value="HisKA"/>
    <property type="match status" value="1"/>
</dbReference>
<evidence type="ECO:0000256" key="9">
    <source>
        <dbReference type="ARBA" id="ARBA00023012"/>
    </source>
</evidence>
<dbReference type="PRINTS" id="PR00344">
    <property type="entry name" value="BCTRLSENSOR"/>
</dbReference>
<keyword evidence="8" id="KW-1133">Transmembrane helix</keyword>
<protein>
    <recommendedName>
        <fullName evidence="3">histidine kinase</fullName>
        <ecNumber evidence="3">2.7.13.3</ecNumber>
    </recommendedName>
</protein>
<dbReference type="InterPro" id="IPR003661">
    <property type="entry name" value="HisK_dim/P_dom"/>
</dbReference>
<dbReference type="PROSITE" id="PS50885">
    <property type="entry name" value="HAMP"/>
    <property type="match status" value="1"/>
</dbReference>
<organism evidence="13 14">
    <name type="scientific">Actinomadura rudentiformis</name>
    <dbReference type="NCBI Taxonomy" id="359158"/>
    <lineage>
        <taxon>Bacteria</taxon>
        <taxon>Bacillati</taxon>
        <taxon>Actinomycetota</taxon>
        <taxon>Actinomycetes</taxon>
        <taxon>Streptosporangiales</taxon>
        <taxon>Thermomonosporaceae</taxon>
        <taxon>Actinomadura</taxon>
    </lineage>
</organism>
<gene>
    <name evidence="13" type="ORF">F8566_32700</name>
</gene>
<dbReference type="SMART" id="SM00304">
    <property type="entry name" value="HAMP"/>
    <property type="match status" value="1"/>
</dbReference>
<keyword evidence="7" id="KW-0418">Kinase</keyword>
<evidence type="ECO:0000256" key="6">
    <source>
        <dbReference type="ARBA" id="ARBA00022692"/>
    </source>
</evidence>
<dbReference type="InterPro" id="IPR036097">
    <property type="entry name" value="HisK_dim/P_sf"/>
</dbReference>
<name>A0A6H9YE85_9ACTN</name>
<dbReference type="InterPro" id="IPR005467">
    <property type="entry name" value="His_kinase_dom"/>
</dbReference>
<evidence type="ECO:0000259" key="12">
    <source>
        <dbReference type="PROSITE" id="PS50885"/>
    </source>
</evidence>
<evidence type="ECO:0000256" key="3">
    <source>
        <dbReference type="ARBA" id="ARBA00012438"/>
    </source>
</evidence>
<dbReference type="Pfam" id="PF00672">
    <property type="entry name" value="HAMP"/>
    <property type="match status" value="1"/>
</dbReference>
<keyword evidence="6" id="KW-0812">Transmembrane</keyword>
<dbReference type="SMART" id="SM00387">
    <property type="entry name" value="HATPase_c"/>
    <property type="match status" value="1"/>
</dbReference>
<dbReference type="InterPro" id="IPR003594">
    <property type="entry name" value="HATPase_dom"/>
</dbReference>
<dbReference type="EC" id="2.7.13.3" evidence="3"/>
<dbReference type="PANTHER" id="PTHR45436">
    <property type="entry name" value="SENSOR HISTIDINE KINASE YKOH"/>
    <property type="match status" value="1"/>
</dbReference>
<keyword evidence="9" id="KW-0902">Two-component regulatory system</keyword>